<evidence type="ECO:0000259" key="1">
    <source>
        <dbReference type="PROSITE" id="PS51677"/>
    </source>
</evidence>
<dbReference type="RefSeq" id="WP_242989254.1">
    <property type="nucleotide sequence ID" value="NZ_JAOQJZ010000015.1"/>
</dbReference>
<keyword evidence="3" id="KW-1185">Reference proteome</keyword>
<accession>A0AAE3IIU3</accession>
<evidence type="ECO:0000313" key="2">
    <source>
        <dbReference type="EMBL" id="MCU6706744.1"/>
    </source>
</evidence>
<dbReference type="Gene3D" id="3.20.20.370">
    <property type="entry name" value="Glycoside hydrolase/deacetylase"/>
    <property type="match status" value="1"/>
</dbReference>
<gene>
    <name evidence="2" type="ORF">OCV57_12540</name>
</gene>
<dbReference type="Proteomes" id="UP001208131">
    <property type="component" value="Unassembled WGS sequence"/>
</dbReference>
<evidence type="ECO:0000313" key="3">
    <source>
        <dbReference type="Proteomes" id="UP001208131"/>
    </source>
</evidence>
<organism evidence="2 3">
    <name type="scientific">Hominimerdicola aceti</name>
    <dbReference type="NCBI Taxonomy" id="2981726"/>
    <lineage>
        <taxon>Bacteria</taxon>
        <taxon>Bacillati</taxon>
        <taxon>Bacillota</taxon>
        <taxon>Clostridia</taxon>
        <taxon>Eubacteriales</taxon>
        <taxon>Oscillospiraceae</taxon>
        <taxon>Hominimerdicola</taxon>
    </lineage>
</organism>
<feature type="domain" description="NodB homology" evidence="1">
    <location>
        <begin position="1"/>
        <end position="124"/>
    </location>
</feature>
<comment type="caution">
    <text evidence="2">The sequence shown here is derived from an EMBL/GenBank/DDBJ whole genome shotgun (WGS) entry which is preliminary data.</text>
</comment>
<dbReference type="InterPro" id="IPR011330">
    <property type="entry name" value="Glyco_hydro/deAcase_b/a-brl"/>
</dbReference>
<proteinExistence type="predicted"/>
<dbReference type="InterPro" id="IPR002509">
    <property type="entry name" value="NODB_dom"/>
</dbReference>
<protein>
    <recommendedName>
        <fullName evidence="1">NodB homology domain-containing protein</fullName>
    </recommendedName>
</protein>
<dbReference type="PROSITE" id="PS51677">
    <property type="entry name" value="NODB"/>
    <property type="match status" value="1"/>
</dbReference>
<name>A0AAE3IIU3_9FIRM</name>
<sequence>MKWKSSKQLKNEIPKGKKHLESLLDMNITVFVAPNNSIDKRAISVIEDLQMDYSGIIGVMDRKINLKYIHNFIRRWGFRAIKKAQYPGVMNYGKHKELNAYTVDNYERLIYEYHICKEKNVPFVIYTHYWQLNTDERAKILIEQIYNYVIKDGAEIVPLSECLK</sequence>
<dbReference type="EMBL" id="JAOQJZ010000015">
    <property type="protein sequence ID" value="MCU6706744.1"/>
    <property type="molecule type" value="Genomic_DNA"/>
</dbReference>
<dbReference type="GO" id="GO:0016810">
    <property type="term" value="F:hydrolase activity, acting on carbon-nitrogen (but not peptide) bonds"/>
    <property type="evidence" value="ECO:0007669"/>
    <property type="project" value="InterPro"/>
</dbReference>
<dbReference type="SUPFAM" id="SSF88713">
    <property type="entry name" value="Glycoside hydrolase/deacetylase"/>
    <property type="match status" value="1"/>
</dbReference>
<reference evidence="2 3" key="1">
    <citation type="journal article" date="2021" name="ISME Commun">
        <title>Automated analysis of genomic sequences facilitates high-throughput and comprehensive description of bacteria.</title>
        <authorList>
            <person name="Hitch T.C.A."/>
        </authorList>
    </citation>
    <scope>NUCLEOTIDE SEQUENCE [LARGE SCALE GENOMIC DNA]</scope>
    <source>
        <strain evidence="2 3">Sanger_31</strain>
    </source>
</reference>
<dbReference type="AlphaFoldDB" id="A0AAE3IIU3"/>
<dbReference type="GO" id="GO:0005975">
    <property type="term" value="P:carbohydrate metabolic process"/>
    <property type="evidence" value="ECO:0007669"/>
    <property type="project" value="InterPro"/>
</dbReference>